<dbReference type="EMBL" id="JAFBER010000007">
    <property type="protein sequence ID" value="MBM7645249.1"/>
    <property type="molecule type" value="Genomic_DNA"/>
</dbReference>
<proteinExistence type="predicted"/>
<sequence length="83" mass="8993">MNFFINQEIHIHQIRINGLSNSSVLQIGSAGMIKPISNAYNSGRFTQPAPQLALPGQITHGETYQPSQVPAAHPILVPLPAPR</sequence>
<evidence type="ECO:0000313" key="1">
    <source>
        <dbReference type="EMBL" id="MBM7645249.1"/>
    </source>
</evidence>
<dbReference type="Pfam" id="PF10803">
    <property type="entry name" value="GerPB"/>
    <property type="match status" value="1"/>
</dbReference>
<accession>A0ABS2PYX8</accession>
<name>A0ABS2PYX8_9BACL</name>
<reference evidence="1 2" key="1">
    <citation type="submission" date="2021-01" db="EMBL/GenBank/DDBJ databases">
        <title>Genomic Encyclopedia of Type Strains, Phase IV (KMG-IV): sequencing the most valuable type-strain genomes for metagenomic binning, comparative biology and taxonomic classification.</title>
        <authorList>
            <person name="Goeker M."/>
        </authorList>
    </citation>
    <scope>NUCLEOTIDE SEQUENCE [LARGE SCALE GENOMIC DNA]</scope>
    <source>
        <strain evidence="1 2">DSM 28236</strain>
    </source>
</reference>
<evidence type="ECO:0000313" key="2">
    <source>
        <dbReference type="Proteomes" id="UP000808914"/>
    </source>
</evidence>
<keyword evidence="2" id="KW-1185">Reference proteome</keyword>
<comment type="caution">
    <text evidence="1">The sequence shown here is derived from an EMBL/GenBank/DDBJ whole genome shotgun (WGS) entry which is preliminary data.</text>
</comment>
<gene>
    <name evidence="1" type="ORF">JOD45_001460</name>
</gene>
<protein>
    <submittedName>
        <fullName evidence="1">Spore germination protein PB</fullName>
    </submittedName>
</protein>
<dbReference type="Proteomes" id="UP000808914">
    <property type="component" value="Unassembled WGS sequence"/>
</dbReference>
<dbReference type="InterPro" id="IPR024255">
    <property type="entry name" value="GerPB"/>
</dbReference>
<organism evidence="1 2">
    <name type="scientific">Scopulibacillus daqui</name>
    <dbReference type="NCBI Taxonomy" id="1469162"/>
    <lineage>
        <taxon>Bacteria</taxon>
        <taxon>Bacillati</taxon>
        <taxon>Bacillota</taxon>
        <taxon>Bacilli</taxon>
        <taxon>Bacillales</taxon>
        <taxon>Sporolactobacillaceae</taxon>
        <taxon>Scopulibacillus</taxon>
    </lineage>
</organism>
<dbReference type="RefSeq" id="WP_205003176.1">
    <property type="nucleotide sequence ID" value="NZ_JAFBER010000007.1"/>
</dbReference>